<feature type="transmembrane region" description="Helical" evidence="1">
    <location>
        <begin position="98"/>
        <end position="116"/>
    </location>
</feature>
<dbReference type="Pfam" id="PF11299">
    <property type="entry name" value="DUF3100"/>
    <property type="match status" value="1"/>
</dbReference>
<proteinExistence type="predicted"/>
<keyword evidence="1" id="KW-1133">Transmembrane helix</keyword>
<accession>A0A174PUA5</accession>
<dbReference type="InterPro" id="IPR021450">
    <property type="entry name" value="DUF3100"/>
</dbReference>
<keyword evidence="1" id="KW-0472">Membrane</keyword>
<dbReference type="RefSeq" id="WP_055244825.1">
    <property type="nucleotide sequence ID" value="NZ_CABIWA010000011.1"/>
</dbReference>
<protein>
    <submittedName>
        <fullName evidence="2">Protein of uncharacterized function (DUF3100)</fullName>
    </submittedName>
</protein>
<keyword evidence="1" id="KW-0812">Transmembrane</keyword>
<feature type="transmembrane region" description="Helical" evidence="1">
    <location>
        <begin position="26"/>
        <end position="45"/>
    </location>
</feature>
<dbReference type="AlphaFoldDB" id="A0A174PUA5"/>
<dbReference type="EMBL" id="CZBE01000008">
    <property type="protein sequence ID" value="CUP64944.1"/>
    <property type="molecule type" value="Genomic_DNA"/>
</dbReference>
<evidence type="ECO:0000313" key="2">
    <source>
        <dbReference type="EMBL" id="CUP64944.1"/>
    </source>
</evidence>
<reference evidence="2 3" key="1">
    <citation type="submission" date="2015-09" db="EMBL/GenBank/DDBJ databases">
        <authorList>
            <consortium name="Pathogen Informatics"/>
        </authorList>
    </citation>
    <scope>NUCLEOTIDE SEQUENCE [LARGE SCALE GENOMIC DNA]</scope>
    <source>
        <strain evidence="2 3">2789STDY5834939</strain>
    </source>
</reference>
<sequence>MSNQVERNKPDNTQQDSLSTKGRWPVFIKLFAVCGVTSALGEIIGTFKVPVGPGSLIILPMIFAMILAVLITPDALGRKIEAFKKICSEKEVKLSENIMMLVLLILGVKLGMAAGPNITKVIEAGPALILQEFGNLGTMVVGLPVAMLLGMRREAVGATLSICREPTLGLVSEIYGIDSPEGIGVMGTYMVGNLFGTIFFGLLGSFGVLTGIHPYALAMACGMGSGSMMTAASQALAASVPQMSEEILAFAATSNICTNVDGLYMELFIALPVANFIYKKLSAVMHKNQANA</sequence>
<gene>
    <name evidence="2" type="ORF">ERS852551_01479</name>
</gene>
<evidence type="ECO:0000313" key="3">
    <source>
        <dbReference type="Proteomes" id="UP000095765"/>
    </source>
</evidence>
<dbReference type="OrthoDB" id="5451070at2"/>
<organism evidence="2 3">
    <name type="scientific">Anaerotruncus colihominis</name>
    <dbReference type="NCBI Taxonomy" id="169435"/>
    <lineage>
        <taxon>Bacteria</taxon>
        <taxon>Bacillati</taxon>
        <taxon>Bacillota</taxon>
        <taxon>Clostridia</taxon>
        <taxon>Eubacteriales</taxon>
        <taxon>Oscillospiraceae</taxon>
        <taxon>Anaerotruncus</taxon>
    </lineage>
</organism>
<name>A0A174PUA5_9FIRM</name>
<feature type="transmembrane region" description="Helical" evidence="1">
    <location>
        <begin position="128"/>
        <end position="149"/>
    </location>
</feature>
<dbReference type="Proteomes" id="UP000095765">
    <property type="component" value="Unassembled WGS sequence"/>
</dbReference>
<feature type="transmembrane region" description="Helical" evidence="1">
    <location>
        <begin position="57"/>
        <end position="77"/>
    </location>
</feature>
<evidence type="ECO:0000256" key="1">
    <source>
        <dbReference type="SAM" id="Phobius"/>
    </source>
</evidence>
<feature type="transmembrane region" description="Helical" evidence="1">
    <location>
        <begin position="189"/>
        <end position="209"/>
    </location>
</feature>